<dbReference type="InterPro" id="IPR022742">
    <property type="entry name" value="Hydrolase_4"/>
</dbReference>
<organism evidence="2 3">
    <name type="scientific">Candidatus Lloydbacteria bacterium RIFCSPHIGHO2_02_FULL_50_13</name>
    <dbReference type="NCBI Taxonomy" id="1798661"/>
    <lineage>
        <taxon>Bacteria</taxon>
        <taxon>Candidatus Lloydiibacteriota</taxon>
    </lineage>
</organism>
<evidence type="ECO:0000313" key="3">
    <source>
        <dbReference type="Proteomes" id="UP000177996"/>
    </source>
</evidence>
<dbReference type="AlphaFoldDB" id="A0A1G2DCY5"/>
<dbReference type="Proteomes" id="UP000177996">
    <property type="component" value="Unassembled WGS sequence"/>
</dbReference>
<dbReference type="Pfam" id="PF12146">
    <property type="entry name" value="Hydrolase_4"/>
    <property type="match status" value="1"/>
</dbReference>
<dbReference type="SUPFAM" id="SSF53474">
    <property type="entry name" value="alpha/beta-Hydrolases"/>
    <property type="match status" value="1"/>
</dbReference>
<gene>
    <name evidence="2" type="ORF">A3D65_01735</name>
</gene>
<reference evidence="2 3" key="1">
    <citation type="journal article" date="2016" name="Nat. Commun.">
        <title>Thousands of microbial genomes shed light on interconnected biogeochemical processes in an aquifer system.</title>
        <authorList>
            <person name="Anantharaman K."/>
            <person name="Brown C.T."/>
            <person name="Hug L.A."/>
            <person name="Sharon I."/>
            <person name="Castelle C.J."/>
            <person name="Probst A.J."/>
            <person name="Thomas B.C."/>
            <person name="Singh A."/>
            <person name="Wilkins M.J."/>
            <person name="Karaoz U."/>
            <person name="Brodie E.L."/>
            <person name="Williams K.H."/>
            <person name="Hubbard S.S."/>
            <person name="Banfield J.F."/>
        </authorList>
    </citation>
    <scope>NUCLEOTIDE SEQUENCE [LARGE SCALE GENOMIC DNA]</scope>
</reference>
<name>A0A1G2DCY5_9BACT</name>
<evidence type="ECO:0000259" key="1">
    <source>
        <dbReference type="Pfam" id="PF12146"/>
    </source>
</evidence>
<sequence>MPTRLTEFPNARGDKLRGVLTGYWTARHSVLMLPGYERAASSEPKFKRLADKLEKSQIASLRLDYSGCGLSDGEFGANTVASYADDVVRALKSLRKRGFKKFRVVAHSLSACIVAHLYAAQEIEFDRIVLIAPALDQRALQRYWFVRNTMRRQNRTFRVTWQNYGTFLNEQEFAEDCARTDKMTGKNYVGGIFFPENKDRDYQNDFRPLAGKTLLVHGEHDDIVPIESLGIEYPQSSIVPRGDHELERPDMTRVWLPHAADYLTL</sequence>
<proteinExistence type="predicted"/>
<accession>A0A1G2DCY5</accession>
<dbReference type="STRING" id="1798661.A3D65_01735"/>
<protein>
    <recommendedName>
        <fullName evidence="1">Serine aminopeptidase S33 domain-containing protein</fullName>
    </recommendedName>
</protein>
<feature type="domain" description="Serine aminopeptidase S33" evidence="1">
    <location>
        <begin position="28"/>
        <end position="227"/>
    </location>
</feature>
<dbReference type="InterPro" id="IPR029058">
    <property type="entry name" value="AB_hydrolase_fold"/>
</dbReference>
<comment type="caution">
    <text evidence="2">The sequence shown here is derived from an EMBL/GenBank/DDBJ whole genome shotgun (WGS) entry which is preliminary data.</text>
</comment>
<dbReference type="Gene3D" id="3.40.50.1820">
    <property type="entry name" value="alpha/beta hydrolase"/>
    <property type="match status" value="1"/>
</dbReference>
<evidence type="ECO:0000313" key="2">
    <source>
        <dbReference type="EMBL" id="OGZ10740.1"/>
    </source>
</evidence>
<dbReference type="EMBL" id="MHLL01000003">
    <property type="protein sequence ID" value="OGZ10740.1"/>
    <property type="molecule type" value="Genomic_DNA"/>
</dbReference>